<dbReference type="EMBL" id="FOVF01000015">
    <property type="protein sequence ID" value="SFN33237.1"/>
    <property type="molecule type" value="Genomic_DNA"/>
</dbReference>
<accession>A0A1I4Y5E2</accession>
<dbReference type="OrthoDB" id="5961152at2"/>
<dbReference type="STRING" id="578942.SAMN05216289_11513"/>
<evidence type="ECO:0000313" key="2">
    <source>
        <dbReference type="EMBL" id="SFN33237.1"/>
    </source>
</evidence>
<feature type="signal peptide" evidence="1">
    <location>
        <begin position="1"/>
        <end position="27"/>
    </location>
</feature>
<evidence type="ECO:0000313" key="3">
    <source>
        <dbReference type="Proteomes" id="UP000198575"/>
    </source>
</evidence>
<evidence type="ECO:0008006" key="4">
    <source>
        <dbReference type="Google" id="ProtNLM"/>
    </source>
</evidence>
<keyword evidence="3" id="KW-1185">Reference proteome</keyword>
<proteinExistence type="predicted"/>
<keyword evidence="1" id="KW-0732">Signal</keyword>
<reference evidence="2 3" key="1">
    <citation type="submission" date="2016-10" db="EMBL/GenBank/DDBJ databases">
        <authorList>
            <person name="de Groot N.N."/>
        </authorList>
    </citation>
    <scope>NUCLEOTIDE SEQUENCE [LARGE SCALE GENOMIC DNA]</scope>
    <source>
        <strain evidence="2 3">CGMCC 1.7659</strain>
    </source>
</reference>
<sequence>MHPVACRALVRLGFVAFVSALPALSRADLQIPAGARLQMGSGTLDAGGTDAVISGEVWIQAGTLLGLRNVDIEPGGTLDNGSGQIALAGDWVPAGAYLAGTGRVDFVDGAGPTSATVSGDNAFFNLGFTSTTGKNFRFPVGSVQSIVGQLEILGTQASPLQFRSTVGGQVASINLLPGGTQNIAHVGVSDVHAIGQPLAPDQSNEGGSGNDAGWFGNVLLGEIRDLPSSSPWSLALLVLSLAMLALRARLAPLPRQRSL</sequence>
<gene>
    <name evidence="2" type="ORF">SAMN05216289_11513</name>
</gene>
<feature type="chain" id="PRO_5011653297" description="IPTL-CTERM protein sorting domain-containing protein" evidence="1">
    <location>
        <begin position="28"/>
        <end position="259"/>
    </location>
</feature>
<dbReference type="Proteomes" id="UP000198575">
    <property type="component" value="Unassembled WGS sequence"/>
</dbReference>
<evidence type="ECO:0000256" key="1">
    <source>
        <dbReference type="SAM" id="SignalP"/>
    </source>
</evidence>
<name>A0A1I4Y5E2_9GAMM</name>
<organism evidence="2 3">
    <name type="scientific">Dokdonella immobilis</name>
    <dbReference type="NCBI Taxonomy" id="578942"/>
    <lineage>
        <taxon>Bacteria</taxon>
        <taxon>Pseudomonadati</taxon>
        <taxon>Pseudomonadota</taxon>
        <taxon>Gammaproteobacteria</taxon>
        <taxon>Lysobacterales</taxon>
        <taxon>Rhodanobacteraceae</taxon>
        <taxon>Dokdonella</taxon>
    </lineage>
</organism>
<protein>
    <recommendedName>
        <fullName evidence="4">IPTL-CTERM protein sorting domain-containing protein</fullName>
    </recommendedName>
</protein>
<dbReference type="AlphaFoldDB" id="A0A1I4Y5E2"/>
<dbReference type="RefSeq" id="WP_139224964.1">
    <property type="nucleotide sequence ID" value="NZ_FOVF01000015.1"/>
</dbReference>